<feature type="signal peptide" evidence="2">
    <location>
        <begin position="1"/>
        <end position="30"/>
    </location>
</feature>
<dbReference type="InterPro" id="IPR035986">
    <property type="entry name" value="PKD_dom_sf"/>
</dbReference>
<proteinExistence type="predicted"/>
<evidence type="ECO:0000313" key="5">
    <source>
        <dbReference type="Proteomes" id="UP001501803"/>
    </source>
</evidence>
<dbReference type="InterPro" id="IPR013783">
    <property type="entry name" value="Ig-like_fold"/>
</dbReference>
<accession>A0ABP7KDP4</accession>
<gene>
    <name evidence="4" type="ORF">GCM10022381_13820</name>
</gene>
<feature type="region of interest" description="Disordered" evidence="1">
    <location>
        <begin position="64"/>
        <end position="100"/>
    </location>
</feature>
<dbReference type="SUPFAM" id="SSF49299">
    <property type="entry name" value="PKD domain"/>
    <property type="match status" value="1"/>
</dbReference>
<organism evidence="4 5">
    <name type="scientific">Leifsonia kafniensis</name>
    <dbReference type="NCBI Taxonomy" id="475957"/>
    <lineage>
        <taxon>Bacteria</taxon>
        <taxon>Bacillati</taxon>
        <taxon>Actinomycetota</taxon>
        <taxon>Actinomycetes</taxon>
        <taxon>Micrococcales</taxon>
        <taxon>Microbacteriaceae</taxon>
        <taxon>Leifsonia</taxon>
    </lineage>
</organism>
<sequence>MGWKKLLLTACMFALALLPQSMLVLEPAIAANDQCTEGEIRAGLCDPPPATGDINGGGVDVSAGVDTGSNGTSNEDDVTGESNYGDAAPGGNTATVGGPPPIDREDYVVNCIPNSPCDPNFTVRISDLVNFTPATASTGMEPNGWMVVGLPANFMATAEIHVRSGLLLGFPAEVRFTPVSYSWNFGDGTTLSSASGGSPWAAQSLAEFSDTSTSHRYAASATFVIVSGVTYTAEYRFAEQGWRTIAGTLSVTAEPFSAVAGQAKTVLVNDGCQADSRGPGC</sequence>
<dbReference type="Gene3D" id="2.60.40.10">
    <property type="entry name" value="Immunoglobulins"/>
    <property type="match status" value="1"/>
</dbReference>
<evidence type="ECO:0000259" key="3">
    <source>
        <dbReference type="PROSITE" id="PS50093"/>
    </source>
</evidence>
<comment type="caution">
    <text evidence="4">The sequence shown here is derived from an EMBL/GenBank/DDBJ whole genome shotgun (WGS) entry which is preliminary data.</text>
</comment>
<reference evidence="5" key="1">
    <citation type="journal article" date="2019" name="Int. J. Syst. Evol. Microbiol.">
        <title>The Global Catalogue of Microorganisms (GCM) 10K type strain sequencing project: providing services to taxonomists for standard genome sequencing and annotation.</title>
        <authorList>
            <consortium name="The Broad Institute Genomics Platform"/>
            <consortium name="The Broad Institute Genome Sequencing Center for Infectious Disease"/>
            <person name="Wu L."/>
            <person name="Ma J."/>
        </authorList>
    </citation>
    <scope>NUCLEOTIDE SEQUENCE [LARGE SCALE GENOMIC DNA]</scope>
    <source>
        <strain evidence="5">JCM 17021</strain>
    </source>
</reference>
<protein>
    <recommendedName>
        <fullName evidence="3">PKD domain-containing protein</fullName>
    </recommendedName>
</protein>
<feature type="chain" id="PRO_5045204474" description="PKD domain-containing protein" evidence="2">
    <location>
        <begin position="31"/>
        <end position="281"/>
    </location>
</feature>
<name>A0ABP7KDP4_9MICO</name>
<evidence type="ECO:0000256" key="2">
    <source>
        <dbReference type="SAM" id="SignalP"/>
    </source>
</evidence>
<evidence type="ECO:0000256" key="1">
    <source>
        <dbReference type="SAM" id="MobiDB-lite"/>
    </source>
</evidence>
<dbReference type="InterPro" id="IPR000601">
    <property type="entry name" value="PKD_dom"/>
</dbReference>
<dbReference type="EMBL" id="BAABCN010000002">
    <property type="protein sequence ID" value="GAA3871992.1"/>
    <property type="molecule type" value="Genomic_DNA"/>
</dbReference>
<keyword evidence="2" id="KW-0732">Signal</keyword>
<keyword evidence="5" id="KW-1185">Reference proteome</keyword>
<dbReference type="Proteomes" id="UP001501803">
    <property type="component" value="Unassembled WGS sequence"/>
</dbReference>
<dbReference type="PROSITE" id="PS50093">
    <property type="entry name" value="PKD"/>
    <property type="match status" value="1"/>
</dbReference>
<evidence type="ECO:0000313" key="4">
    <source>
        <dbReference type="EMBL" id="GAA3871992.1"/>
    </source>
</evidence>
<feature type="domain" description="PKD" evidence="3">
    <location>
        <begin position="170"/>
        <end position="225"/>
    </location>
</feature>